<feature type="compositionally biased region" description="Basic residues" evidence="2">
    <location>
        <begin position="174"/>
        <end position="188"/>
    </location>
</feature>
<evidence type="ECO:0000256" key="2">
    <source>
        <dbReference type="SAM" id="MobiDB-lite"/>
    </source>
</evidence>
<dbReference type="GO" id="GO:0046872">
    <property type="term" value="F:metal ion binding"/>
    <property type="evidence" value="ECO:0007669"/>
    <property type="project" value="UniProtKB-KW"/>
</dbReference>
<comment type="caution">
    <text evidence="4">The sequence shown here is derived from an EMBL/GenBank/DDBJ whole genome shotgun (WGS) entry which is preliminary data.</text>
</comment>
<accession>A0AA45BDF3</accession>
<dbReference type="InterPro" id="IPR013096">
    <property type="entry name" value="Cupin_2"/>
</dbReference>
<reference evidence="4 5" key="1">
    <citation type="submission" date="2018-03" db="EMBL/GenBank/DDBJ databases">
        <authorList>
            <person name="Nguyen K."/>
            <person name="Fouts D."/>
            <person name="Sutton G."/>
        </authorList>
    </citation>
    <scope>NUCLEOTIDE SEQUENCE [LARGE SCALE GENOMIC DNA]</scope>
    <source>
        <strain evidence="4 5">AU3578</strain>
    </source>
</reference>
<dbReference type="EMBL" id="PVHK01000094">
    <property type="protein sequence ID" value="PRH41817.1"/>
    <property type="molecule type" value="Genomic_DNA"/>
</dbReference>
<proteinExistence type="predicted"/>
<feature type="domain" description="Cupin type-2" evidence="3">
    <location>
        <begin position="49"/>
        <end position="119"/>
    </location>
</feature>
<evidence type="ECO:0000256" key="1">
    <source>
        <dbReference type="ARBA" id="ARBA00022723"/>
    </source>
</evidence>
<dbReference type="Proteomes" id="UP000237632">
    <property type="component" value="Unassembled WGS sequence"/>
</dbReference>
<dbReference type="PANTHER" id="PTHR35848:SF6">
    <property type="entry name" value="CUPIN TYPE-2 DOMAIN-CONTAINING PROTEIN"/>
    <property type="match status" value="1"/>
</dbReference>
<evidence type="ECO:0000313" key="4">
    <source>
        <dbReference type="EMBL" id="PRH41817.1"/>
    </source>
</evidence>
<dbReference type="InterPro" id="IPR011051">
    <property type="entry name" value="RmlC_Cupin_sf"/>
</dbReference>
<dbReference type="Gene3D" id="2.60.120.10">
    <property type="entry name" value="Jelly Rolls"/>
    <property type="match status" value="1"/>
</dbReference>
<dbReference type="PANTHER" id="PTHR35848">
    <property type="entry name" value="OXALATE-BINDING PROTEIN"/>
    <property type="match status" value="1"/>
</dbReference>
<dbReference type="SUPFAM" id="SSF51182">
    <property type="entry name" value="RmlC-like cupins"/>
    <property type="match status" value="1"/>
</dbReference>
<dbReference type="InterPro" id="IPR014710">
    <property type="entry name" value="RmlC-like_jellyroll"/>
</dbReference>
<dbReference type="InterPro" id="IPR051610">
    <property type="entry name" value="GPI/OXD"/>
</dbReference>
<name>A0AA45BDF3_BURVI</name>
<keyword evidence="1" id="KW-0479">Metal-binding</keyword>
<evidence type="ECO:0000313" key="5">
    <source>
        <dbReference type="Proteomes" id="UP000237632"/>
    </source>
</evidence>
<sequence length="188" mass="20607">MKKKRLQLNVVNVEDVEAVDHMEGTHWGGSYKSLTPVLDTVPGRIGVNLSRVPPGRTACPFHTHAREDEVFFVLSGRGVFRYGDTLREIGPGDCISCPASSGIGHQLANPFDEDLVYLAMGLNDPHEVCTYPDSGKVMIRSLKTVGRINTVDYMDGEANVPQIFTMHTTAGPAPRKRKSSGRQKSKKA</sequence>
<dbReference type="AlphaFoldDB" id="A0AA45BDF3"/>
<organism evidence="4 5">
    <name type="scientific">Burkholderia vietnamiensis</name>
    <dbReference type="NCBI Taxonomy" id="60552"/>
    <lineage>
        <taxon>Bacteria</taxon>
        <taxon>Pseudomonadati</taxon>
        <taxon>Pseudomonadota</taxon>
        <taxon>Betaproteobacteria</taxon>
        <taxon>Burkholderiales</taxon>
        <taxon>Burkholderiaceae</taxon>
        <taxon>Burkholderia</taxon>
        <taxon>Burkholderia cepacia complex</taxon>
    </lineage>
</organism>
<dbReference type="Pfam" id="PF07883">
    <property type="entry name" value="Cupin_2"/>
    <property type="match status" value="1"/>
</dbReference>
<gene>
    <name evidence="4" type="ORF">C6T65_13020</name>
</gene>
<protein>
    <submittedName>
        <fullName evidence="4">Cupin domain-containing protein</fullName>
    </submittedName>
</protein>
<feature type="region of interest" description="Disordered" evidence="2">
    <location>
        <begin position="167"/>
        <end position="188"/>
    </location>
</feature>
<dbReference type="CDD" id="cd02224">
    <property type="entry name" value="cupin_SPO2919-like"/>
    <property type="match status" value="1"/>
</dbReference>
<dbReference type="RefSeq" id="WP_081056508.1">
    <property type="nucleotide sequence ID" value="NZ_CADFER010000002.1"/>
</dbReference>
<evidence type="ECO:0000259" key="3">
    <source>
        <dbReference type="Pfam" id="PF07883"/>
    </source>
</evidence>